<dbReference type="OrthoDB" id="9808290at2"/>
<protein>
    <submittedName>
        <fullName evidence="1">Exported protein</fullName>
    </submittedName>
</protein>
<dbReference type="InterPro" id="IPR003795">
    <property type="entry name" value="DUF192"/>
</dbReference>
<name>A0A0M4M6E7_9HYPH</name>
<dbReference type="PANTHER" id="PTHR37953:SF1">
    <property type="entry name" value="UPF0127 PROTEIN MJ1496"/>
    <property type="match status" value="1"/>
</dbReference>
<dbReference type="PATRIC" id="fig|1318743.3.peg.967"/>
<reference evidence="1 2" key="1">
    <citation type="journal article" date="2015" name="Genome Announc.">
        <title>Complete Genome Sequence of Bartonella ancashensis Strain 20.00, Isolated from the Blood of a Patient with Verruga Peruana.</title>
        <authorList>
            <person name="Hang J."/>
            <person name="Mullins K.E."/>
            <person name="Clifford R.J."/>
            <person name="Onmus-Leone F."/>
            <person name="Yang Y."/>
            <person name="Jiang J."/>
            <person name="Leguia M."/>
            <person name="Kasper M.R."/>
            <person name="Maguina C."/>
            <person name="Lesho E.P."/>
            <person name="Jarman R.G."/>
            <person name="Richards A.L."/>
            <person name="Blazes D."/>
        </authorList>
    </citation>
    <scope>NUCLEOTIDE SEQUENCE [LARGE SCALE GENOMIC DNA]</scope>
    <source>
        <strain evidence="1 2">20.00</strain>
    </source>
</reference>
<dbReference type="PANTHER" id="PTHR37953">
    <property type="entry name" value="UPF0127 PROTEIN MJ1496"/>
    <property type="match status" value="1"/>
</dbReference>
<dbReference type="RefSeq" id="WP_053944266.1">
    <property type="nucleotide sequence ID" value="NZ_CP010401.1"/>
</dbReference>
<evidence type="ECO:0000313" key="2">
    <source>
        <dbReference type="Proteomes" id="UP000057213"/>
    </source>
</evidence>
<sequence length="171" mass="19077">MLRLFRKEKVSLLVLFFYIGGMGVAATQEPMKIPVDSVPLQIKTEQGVVSYEVEVAFSTDQSAAGLMYRTSFPKNRAMLFKNSINEEGDDTQKFYMWMANTYISLDMIFLNSEGIIVSIIEKTSPLSTNIISSEVAATFAIEINAGEVFDKQIQKGQRVIHPAICGKCESE</sequence>
<dbReference type="STRING" id="1318743.PU02_0953"/>
<evidence type="ECO:0000313" key="1">
    <source>
        <dbReference type="EMBL" id="ALE03767.1"/>
    </source>
</evidence>
<proteinExistence type="predicted"/>
<dbReference type="KEGG" id="banc:PU02_0953"/>
<dbReference type="Proteomes" id="UP000057213">
    <property type="component" value="Chromosome"/>
</dbReference>
<dbReference type="EMBL" id="CP010401">
    <property type="protein sequence ID" value="ALE03767.1"/>
    <property type="molecule type" value="Genomic_DNA"/>
</dbReference>
<keyword evidence="2" id="KW-1185">Reference proteome</keyword>
<accession>A0A0M4M6E7</accession>
<dbReference type="Pfam" id="PF02643">
    <property type="entry name" value="DUF192"/>
    <property type="match status" value="1"/>
</dbReference>
<dbReference type="AlphaFoldDB" id="A0A0M4M6E7"/>
<gene>
    <name evidence="1" type="ORF">PU02_0953</name>
</gene>
<dbReference type="Gene3D" id="2.60.120.1140">
    <property type="entry name" value="Protein of unknown function DUF192"/>
    <property type="match status" value="1"/>
</dbReference>
<dbReference type="InterPro" id="IPR038695">
    <property type="entry name" value="Saro_0823-like_sf"/>
</dbReference>
<organism evidence="1 2">
    <name type="scientific">Bartonella ancashensis</name>
    <dbReference type="NCBI Taxonomy" id="1318743"/>
    <lineage>
        <taxon>Bacteria</taxon>
        <taxon>Pseudomonadati</taxon>
        <taxon>Pseudomonadota</taxon>
        <taxon>Alphaproteobacteria</taxon>
        <taxon>Hyphomicrobiales</taxon>
        <taxon>Bartonellaceae</taxon>
        <taxon>Bartonella</taxon>
    </lineage>
</organism>